<reference evidence="1 2" key="1">
    <citation type="submission" date="2019-10" db="EMBL/GenBank/DDBJ databases">
        <title>New species of Slilvanegrellaceae.</title>
        <authorList>
            <person name="Pitt A."/>
            <person name="Hahn M.W."/>
        </authorList>
    </citation>
    <scope>NUCLEOTIDE SEQUENCE [LARGE SCALE GENOMIC DNA]</scope>
    <source>
        <strain evidence="1 2">SP-Ram-0.45-NSY-1</strain>
    </source>
</reference>
<sequence>MIKKGFFIAASLMIVGCGVKNGKKNNINNENSLESYDPSKEMPAINLPPKPPIVPEIKQDVDAVSLVGQGKNYTISEVDYTDHRTFLRENIRPISVYYSNISGNFNINVKKLDYNLVKITYSGIAHLQNGDDIKATIDCTETTEYEAEFFGSSYSPINAKLIKNGCKVTGLILFPQFTKKIGWFEQSDFFTRIGVSTNPNVRESEGCYFDFKEN</sequence>
<name>A0A6N6VMU8_9BACT</name>
<evidence type="ECO:0000313" key="2">
    <source>
        <dbReference type="Proteomes" id="UP000437748"/>
    </source>
</evidence>
<accession>A0A6N6VMU8</accession>
<proteinExistence type="predicted"/>
<keyword evidence="2" id="KW-1185">Reference proteome</keyword>
<dbReference type="RefSeq" id="WP_153421853.1">
    <property type="nucleotide sequence ID" value="NZ_WFLM01000009.1"/>
</dbReference>
<evidence type="ECO:0008006" key="3">
    <source>
        <dbReference type="Google" id="ProtNLM"/>
    </source>
</evidence>
<evidence type="ECO:0000313" key="1">
    <source>
        <dbReference type="EMBL" id="KAB8035828.1"/>
    </source>
</evidence>
<protein>
    <recommendedName>
        <fullName evidence="3">Lipoprotein</fullName>
    </recommendedName>
</protein>
<dbReference type="Proteomes" id="UP000437748">
    <property type="component" value="Unassembled WGS sequence"/>
</dbReference>
<gene>
    <name evidence="1" type="ORF">GCL60_16495</name>
</gene>
<organism evidence="1 2">
    <name type="scientific">Silvanigrella paludirubra</name>
    <dbReference type="NCBI Taxonomy" id="2499159"/>
    <lineage>
        <taxon>Bacteria</taxon>
        <taxon>Pseudomonadati</taxon>
        <taxon>Bdellovibrionota</taxon>
        <taxon>Oligoflexia</taxon>
        <taxon>Silvanigrellales</taxon>
        <taxon>Silvanigrellaceae</taxon>
        <taxon>Silvanigrella</taxon>
    </lineage>
</organism>
<dbReference type="PROSITE" id="PS51257">
    <property type="entry name" value="PROKAR_LIPOPROTEIN"/>
    <property type="match status" value="1"/>
</dbReference>
<comment type="caution">
    <text evidence="1">The sequence shown here is derived from an EMBL/GenBank/DDBJ whole genome shotgun (WGS) entry which is preliminary data.</text>
</comment>
<dbReference type="AlphaFoldDB" id="A0A6N6VMU8"/>
<dbReference type="EMBL" id="WFLM01000009">
    <property type="protein sequence ID" value="KAB8035828.1"/>
    <property type="molecule type" value="Genomic_DNA"/>
</dbReference>